<keyword evidence="3" id="KW-1185">Reference proteome</keyword>
<organism evidence="2 3">
    <name type="scientific">Ranitomeya imitator</name>
    <name type="common">mimic poison frog</name>
    <dbReference type="NCBI Taxonomy" id="111125"/>
    <lineage>
        <taxon>Eukaryota</taxon>
        <taxon>Metazoa</taxon>
        <taxon>Chordata</taxon>
        <taxon>Craniata</taxon>
        <taxon>Vertebrata</taxon>
        <taxon>Euteleostomi</taxon>
        <taxon>Amphibia</taxon>
        <taxon>Batrachia</taxon>
        <taxon>Anura</taxon>
        <taxon>Neobatrachia</taxon>
        <taxon>Hyloidea</taxon>
        <taxon>Dendrobatidae</taxon>
        <taxon>Dendrobatinae</taxon>
        <taxon>Ranitomeya</taxon>
    </lineage>
</organism>
<dbReference type="SUPFAM" id="SSF46966">
    <property type="entry name" value="Spectrin repeat"/>
    <property type="match status" value="1"/>
</dbReference>
<feature type="region of interest" description="Disordered" evidence="1">
    <location>
        <begin position="1"/>
        <end position="49"/>
    </location>
</feature>
<dbReference type="Proteomes" id="UP001176940">
    <property type="component" value="Unassembled WGS sequence"/>
</dbReference>
<reference evidence="2" key="1">
    <citation type="submission" date="2023-07" db="EMBL/GenBank/DDBJ databases">
        <authorList>
            <person name="Stuckert A."/>
        </authorList>
    </citation>
    <scope>NUCLEOTIDE SEQUENCE</scope>
</reference>
<dbReference type="InterPro" id="IPR018159">
    <property type="entry name" value="Spectrin/alpha-actinin"/>
</dbReference>
<dbReference type="Gene3D" id="1.20.58.60">
    <property type="match status" value="1"/>
</dbReference>
<gene>
    <name evidence="2" type="ORF">RIMI_LOCUS6790935</name>
</gene>
<evidence type="ECO:0000313" key="3">
    <source>
        <dbReference type="Proteomes" id="UP001176940"/>
    </source>
</evidence>
<dbReference type="EMBL" id="CAUEEQ010012459">
    <property type="protein sequence ID" value="CAJ0936583.1"/>
    <property type="molecule type" value="Genomic_DNA"/>
</dbReference>
<name>A0ABN9L9D6_9NEOB</name>
<dbReference type="CDD" id="cd00176">
    <property type="entry name" value="SPEC"/>
    <property type="match status" value="1"/>
</dbReference>
<dbReference type="SMART" id="SM00150">
    <property type="entry name" value="SPEC"/>
    <property type="match status" value="2"/>
</dbReference>
<accession>A0ABN9L9D6</accession>
<proteinExistence type="predicted"/>
<evidence type="ECO:0000313" key="2">
    <source>
        <dbReference type="EMBL" id="CAJ0936583.1"/>
    </source>
</evidence>
<evidence type="ECO:0000256" key="1">
    <source>
        <dbReference type="SAM" id="MobiDB-lite"/>
    </source>
</evidence>
<dbReference type="InterPro" id="IPR002017">
    <property type="entry name" value="Spectrin_repeat"/>
</dbReference>
<evidence type="ECO:0008006" key="4">
    <source>
        <dbReference type="Google" id="ProtNLM"/>
    </source>
</evidence>
<protein>
    <recommendedName>
        <fullName evidence="4">Muscle-specific protein 300</fullName>
    </recommendedName>
</protein>
<feature type="compositionally biased region" description="Basic and acidic residues" evidence="1">
    <location>
        <begin position="35"/>
        <end position="49"/>
    </location>
</feature>
<dbReference type="Pfam" id="PF00435">
    <property type="entry name" value="Spectrin"/>
    <property type="match status" value="1"/>
</dbReference>
<comment type="caution">
    <text evidence="2">The sequence shown here is derived from an EMBL/GenBank/DDBJ whole genome shotgun (WGS) entry which is preliminary data.</text>
</comment>
<sequence>MRHAQSSDTEHGAGKKQKPHHGLEQWVAPSPDQMRSGEQRAKEDASQKQEKVKLLTESVNNFIATAPSAAHEPIKKELDALVTNYERLCSRLNGKCETLQEVWKCWLELLSYLEAENKWIDETEEKLKTTEQPKGSPEEISQALKSIEKIMKHPEDNRNQIKELAQTLTDGGVMDELINEKLDKFITRWEEIQQEAVRRQKVLEQSIQSAQEIDKAIRLIQESLGTTDRQLTAYISERIDAAQVPQEAQFLSFGMVIRT</sequence>